<dbReference type="SUPFAM" id="SSF49503">
    <property type="entry name" value="Cupredoxins"/>
    <property type="match status" value="3"/>
</dbReference>
<reference evidence="10 11" key="1">
    <citation type="submission" date="2019-10" db="EMBL/GenBank/DDBJ databases">
        <authorList>
            <person name="Palmer J.M."/>
        </authorList>
    </citation>
    <scope>NUCLEOTIDE SEQUENCE [LARGE SCALE GENOMIC DNA]</scope>
    <source>
        <strain evidence="10 11">TWF718</strain>
    </source>
</reference>
<evidence type="ECO:0000256" key="1">
    <source>
        <dbReference type="ARBA" id="ARBA00010609"/>
    </source>
</evidence>
<accession>A0AAN8N7G7</accession>
<keyword evidence="11" id="KW-1185">Reference proteome</keyword>
<dbReference type="GO" id="GO:0016491">
    <property type="term" value="F:oxidoreductase activity"/>
    <property type="evidence" value="ECO:0007669"/>
    <property type="project" value="UniProtKB-KW"/>
</dbReference>
<evidence type="ECO:0000259" key="7">
    <source>
        <dbReference type="Pfam" id="PF00394"/>
    </source>
</evidence>
<evidence type="ECO:0000256" key="4">
    <source>
        <dbReference type="ARBA" id="ARBA00023008"/>
    </source>
</evidence>
<feature type="compositionally biased region" description="Basic and acidic residues" evidence="5">
    <location>
        <begin position="25"/>
        <end position="40"/>
    </location>
</feature>
<keyword evidence="2" id="KW-0479">Metal-binding</keyword>
<dbReference type="InterPro" id="IPR033138">
    <property type="entry name" value="Cu_oxidase_CS"/>
</dbReference>
<dbReference type="InterPro" id="IPR001117">
    <property type="entry name" value="Cu-oxidase_2nd"/>
</dbReference>
<keyword evidence="3" id="KW-0560">Oxidoreductase</keyword>
<dbReference type="FunFam" id="2.60.40.420:FF:000045">
    <property type="entry name" value="Laccase 2"/>
    <property type="match status" value="1"/>
</dbReference>
<dbReference type="PANTHER" id="PTHR11709">
    <property type="entry name" value="MULTI-COPPER OXIDASE"/>
    <property type="match status" value="1"/>
</dbReference>
<feature type="domain" description="Plastocyanin-like" evidence="7">
    <location>
        <begin position="253"/>
        <end position="400"/>
    </location>
</feature>
<dbReference type="GO" id="GO:0005507">
    <property type="term" value="F:copper ion binding"/>
    <property type="evidence" value="ECO:0007669"/>
    <property type="project" value="InterPro"/>
</dbReference>
<evidence type="ECO:0000256" key="6">
    <source>
        <dbReference type="SAM" id="Phobius"/>
    </source>
</evidence>
<organism evidence="10 11">
    <name type="scientific">Orbilia javanica</name>
    <dbReference type="NCBI Taxonomy" id="47235"/>
    <lineage>
        <taxon>Eukaryota</taxon>
        <taxon>Fungi</taxon>
        <taxon>Dikarya</taxon>
        <taxon>Ascomycota</taxon>
        <taxon>Pezizomycotina</taxon>
        <taxon>Orbiliomycetes</taxon>
        <taxon>Orbiliales</taxon>
        <taxon>Orbiliaceae</taxon>
        <taxon>Orbilia</taxon>
    </lineage>
</organism>
<evidence type="ECO:0000313" key="11">
    <source>
        <dbReference type="Proteomes" id="UP001313282"/>
    </source>
</evidence>
<dbReference type="EMBL" id="JAVHNR010000003">
    <property type="protein sequence ID" value="KAK6347490.1"/>
    <property type="molecule type" value="Genomic_DNA"/>
</dbReference>
<keyword evidence="6" id="KW-1133">Transmembrane helix</keyword>
<feature type="domain" description="Plastocyanin-like" evidence="8">
    <location>
        <begin position="553"/>
        <end position="642"/>
    </location>
</feature>
<dbReference type="Proteomes" id="UP001313282">
    <property type="component" value="Unassembled WGS sequence"/>
</dbReference>
<evidence type="ECO:0008006" key="12">
    <source>
        <dbReference type="Google" id="ProtNLM"/>
    </source>
</evidence>
<dbReference type="CDD" id="cd13901">
    <property type="entry name" value="CuRO_3_MaLCC_like"/>
    <property type="match status" value="1"/>
</dbReference>
<dbReference type="Gene3D" id="2.60.40.420">
    <property type="entry name" value="Cupredoxins - blue copper proteins"/>
    <property type="match status" value="3"/>
</dbReference>
<name>A0AAN8N7G7_9PEZI</name>
<dbReference type="Pfam" id="PF07731">
    <property type="entry name" value="Cu-oxidase_2"/>
    <property type="match status" value="1"/>
</dbReference>
<gene>
    <name evidence="10" type="ORF">TWF718_005331</name>
</gene>
<keyword evidence="6" id="KW-0472">Membrane</keyword>
<protein>
    <recommendedName>
        <fullName evidence="12">Laccase</fullName>
    </recommendedName>
</protein>
<sequence>MADQDRRLRRRTPQRQMSEPLVEDDAAKPTEVKPGVEDPARPGSVLNSISDNKVHFTVGGAIILLLLLIISYIREYPSPGIQFSDDQCNTPNDRSVWCNGTSIHTDYEVIANTPPGVTRKYYIELENKVICPDGYCVNATLINGTYPGPLLWGNWGDSFEITVKNKLQNCNGSSIHFHGLRQWGTPYADGVAGVTQCPIPPVEGNNTMTYYWNANQYGSSWYHSHFSLQYANGILGPLVLYGPSSANYDFDSGPLLIGDWYHEDAFSIYYREIQANGGGPPSPDSKLINGMGNYTVVSNNGIVSPGCNSSDPHCKPVTSIYNTTVQAGKRYKFRIVNTSVTSHLTFSIDGHDLEVISTDFVPIKHYTTSNLTIAIGQRYEVIVTANADTSKTKNFWIKLRNCANVCAGDTPQPPLSGGASYEECRQGILSYDQVAAIPAQSDADPFNTQCVDEDIGRLSPVVRRVVTGVPLVLSGRDTFEGFQVIREADADQPSVAHWTLNNFTFRINWADPSIKNVLDNKTDPINYAPVWLNDTTDVWRAFVIEGEWTSSAGNNTYAIPAAHPIHLHGHDFVVLRQESDPYDPNQNYSLSLDNPARRDVILLPKDGFIVIAFVVDNPGTWLMHCHIAWHASAGLALQFIERFDDIRTPAISPLGIVEPFKEQCSAWGGFYDNGCEFQGYVPLQDDSGI</sequence>
<evidence type="ECO:0000256" key="3">
    <source>
        <dbReference type="ARBA" id="ARBA00023002"/>
    </source>
</evidence>
<dbReference type="InterPro" id="IPR045087">
    <property type="entry name" value="Cu-oxidase_fam"/>
</dbReference>
<dbReference type="InterPro" id="IPR011706">
    <property type="entry name" value="Cu-oxidase_C"/>
</dbReference>
<dbReference type="CDD" id="cd13854">
    <property type="entry name" value="CuRO_1_MaLCC_like"/>
    <property type="match status" value="1"/>
</dbReference>
<dbReference type="Pfam" id="PF00394">
    <property type="entry name" value="Cu-oxidase"/>
    <property type="match status" value="1"/>
</dbReference>
<dbReference type="PANTHER" id="PTHR11709:SF414">
    <property type="entry name" value="ADR239WP"/>
    <property type="match status" value="1"/>
</dbReference>
<evidence type="ECO:0000259" key="9">
    <source>
        <dbReference type="Pfam" id="PF07732"/>
    </source>
</evidence>
<dbReference type="InterPro" id="IPR008972">
    <property type="entry name" value="Cupredoxin"/>
</dbReference>
<keyword evidence="6" id="KW-0812">Transmembrane</keyword>
<feature type="domain" description="Plastocyanin-like" evidence="9">
    <location>
        <begin position="130"/>
        <end position="243"/>
    </location>
</feature>
<dbReference type="Pfam" id="PF07732">
    <property type="entry name" value="Cu-oxidase_3"/>
    <property type="match status" value="1"/>
</dbReference>
<comment type="similarity">
    <text evidence="1">Belongs to the multicopper oxidase family.</text>
</comment>
<feature type="region of interest" description="Disordered" evidence="5">
    <location>
        <begin position="1"/>
        <end position="43"/>
    </location>
</feature>
<dbReference type="AlphaFoldDB" id="A0AAN8N7G7"/>
<evidence type="ECO:0000256" key="2">
    <source>
        <dbReference type="ARBA" id="ARBA00022723"/>
    </source>
</evidence>
<dbReference type="InterPro" id="IPR002355">
    <property type="entry name" value="Cu_oxidase_Cu_BS"/>
</dbReference>
<evidence type="ECO:0000259" key="8">
    <source>
        <dbReference type="Pfam" id="PF07731"/>
    </source>
</evidence>
<evidence type="ECO:0000256" key="5">
    <source>
        <dbReference type="SAM" id="MobiDB-lite"/>
    </source>
</evidence>
<proteinExistence type="inferred from homology"/>
<dbReference type="FunFam" id="2.60.40.420:FF:000021">
    <property type="entry name" value="Extracellular dihydrogeodin oxidase/laccase"/>
    <property type="match status" value="1"/>
</dbReference>
<dbReference type="InterPro" id="IPR011707">
    <property type="entry name" value="Cu-oxidase-like_N"/>
</dbReference>
<comment type="caution">
    <text evidence="10">The sequence shown here is derived from an EMBL/GenBank/DDBJ whole genome shotgun (WGS) entry which is preliminary data.</text>
</comment>
<dbReference type="PROSITE" id="PS00080">
    <property type="entry name" value="MULTICOPPER_OXIDASE2"/>
    <property type="match status" value="1"/>
</dbReference>
<evidence type="ECO:0000313" key="10">
    <source>
        <dbReference type="EMBL" id="KAK6347490.1"/>
    </source>
</evidence>
<feature type="transmembrane region" description="Helical" evidence="6">
    <location>
        <begin position="54"/>
        <end position="73"/>
    </location>
</feature>
<dbReference type="PROSITE" id="PS00079">
    <property type="entry name" value="MULTICOPPER_OXIDASE1"/>
    <property type="match status" value="1"/>
</dbReference>
<keyword evidence="4" id="KW-0186">Copper</keyword>